<dbReference type="PANTHER" id="PTHR15394">
    <property type="entry name" value="SERINE HYDROLASE RBBP9"/>
    <property type="match status" value="1"/>
</dbReference>
<dbReference type="Proteomes" id="UP000217838">
    <property type="component" value="Unassembled WGS sequence"/>
</dbReference>
<protein>
    <submittedName>
        <fullName evidence="1">Esterase</fullName>
    </submittedName>
</protein>
<reference evidence="2" key="1">
    <citation type="submission" date="2017-08" db="EMBL/GenBank/DDBJ databases">
        <title>A dynamic microbial community with high functional redundancy inhabits the cold, oxic subseafloor aquifer.</title>
        <authorList>
            <person name="Tully B.J."/>
            <person name="Wheat C.G."/>
            <person name="Glazer B.T."/>
            <person name="Huber J.A."/>
        </authorList>
    </citation>
    <scope>NUCLEOTIDE SEQUENCE [LARGE SCALE GENOMIC DNA]</scope>
</reference>
<evidence type="ECO:0000313" key="2">
    <source>
        <dbReference type="Proteomes" id="UP000217838"/>
    </source>
</evidence>
<accession>A0A2A4YGQ7</accession>
<dbReference type="Pfam" id="PF06821">
    <property type="entry name" value="Ser_hydrolase"/>
    <property type="match status" value="1"/>
</dbReference>
<dbReference type="InterPro" id="IPR029058">
    <property type="entry name" value="AB_hydrolase_fold"/>
</dbReference>
<comment type="caution">
    <text evidence="1">The sequence shown here is derived from an EMBL/GenBank/DDBJ whole genome shotgun (WGS) entry which is preliminary data.</text>
</comment>
<proteinExistence type="predicted"/>
<dbReference type="InterPro" id="IPR010662">
    <property type="entry name" value="RBBP9/YdeN"/>
</dbReference>
<dbReference type="GO" id="GO:0016787">
    <property type="term" value="F:hydrolase activity"/>
    <property type="evidence" value="ECO:0007669"/>
    <property type="project" value="InterPro"/>
</dbReference>
<dbReference type="SUPFAM" id="SSF53474">
    <property type="entry name" value="alpha/beta-Hydrolases"/>
    <property type="match status" value="1"/>
</dbReference>
<sequence>MDLNWFPFLLNELKVDRDTVLVGHSSGAVAAMRFAQEHKIAGSVLVAAYHTDLGMETEKKSGYFDEAWNWKSIKRNQNWTVLFASQDDPWIPVDQPRYIHEQLNCEYHEFGNQGYFGGDYDKATFPELSRAIIHRCNEHKKQVKQIP</sequence>
<dbReference type="PANTHER" id="PTHR15394:SF3">
    <property type="entry name" value="SERINE HYDROLASE RBBP9"/>
    <property type="match status" value="1"/>
</dbReference>
<name>A0A2A4YGQ7_UNCAE</name>
<dbReference type="AlphaFoldDB" id="A0A2A4YGQ7"/>
<organism evidence="1 2">
    <name type="scientific">Aerophobetes bacterium</name>
    <dbReference type="NCBI Taxonomy" id="2030807"/>
    <lineage>
        <taxon>Bacteria</taxon>
        <taxon>Candidatus Aerophobota</taxon>
    </lineage>
</organism>
<dbReference type="Gene3D" id="3.40.50.1820">
    <property type="entry name" value="alpha/beta hydrolase"/>
    <property type="match status" value="1"/>
</dbReference>
<gene>
    <name evidence="1" type="ORF">COB11_04405</name>
</gene>
<evidence type="ECO:0000313" key="1">
    <source>
        <dbReference type="EMBL" id="PCI94016.1"/>
    </source>
</evidence>
<dbReference type="EMBL" id="NVUU01000047">
    <property type="protein sequence ID" value="PCI94016.1"/>
    <property type="molecule type" value="Genomic_DNA"/>
</dbReference>